<protein>
    <submittedName>
        <fullName evidence="1">Uncharacterized protein</fullName>
    </submittedName>
</protein>
<dbReference type="RefSeq" id="WP_014768629.1">
    <property type="nucleotide sequence ID" value="NC_018002.1"/>
</dbReference>
<name>I3XUX5_SULBS</name>
<dbReference type="Proteomes" id="UP000006176">
    <property type="component" value="Chromosome"/>
</dbReference>
<proteinExistence type="predicted"/>
<dbReference type="EMBL" id="CP003333">
    <property type="protein sequence ID" value="AFL67749.1"/>
    <property type="molecule type" value="Genomic_DNA"/>
</dbReference>
<accession>I3XUX5</accession>
<dbReference type="KEGG" id="sba:Sulba_0431"/>
<reference evidence="1 2" key="1">
    <citation type="submission" date="2012-06" db="EMBL/GenBank/DDBJ databases">
        <title>Complete sequence of Sulfurospirillum barnesii SES-3.</title>
        <authorList>
            <consortium name="US DOE Joint Genome Institute"/>
            <person name="Lucas S."/>
            <person name="Han J."/>
            <person name="Lapidus A."/>
            <person name="Cheng J.-F."/>
            <person name="Goodwin L."/>
            <person name="Pitluck S."/>
            <person name="Peters L."/>
            <person name="Ovchinnikova G."/>
            <person name="Lu M."/>
            <person name="Detter J.C."/>
            <person name="Han C."/>
            <person name="Tapia R."/>
            <person name="Land M."/>
            <person name="Hauser L."/>
            <person name="Kyrpides N."/>
            <person name="Ivanova N."/>
            <person name="Pagani I."/>
            <person name="Stolz J."/>
            <person name="Arkin A."/>
            <person name="Dehal P."/>
            <person name="Oremland R."/>
            <person name="Saltikov C."/>
            <person name="Basu P."/>
            <person name="Hollibaugh J."/>
            <person name="Newman D."/>
            <person name="Stolyar S."/>
            <person name="Hazen T."/>
            <person name="Woyke T."/>
        </authorList>
    </citation>
    <scope>NUCLEOTIDE SEQUENCE [LARGE SCALE GENOMIC DNA]</scope>
    <source>
        <strain evidence="2">ATCC 700032 / DSM 10660 / SES-3</strain>
    </source>
</reference>
<organism evidence="1 2">
    <name type="scientific">Sulfurospirillum barnesii (strain ATCC 700032 / DSM 10660 / SES-3)</name>
    <dbReference type="NCBI Taxonomy" id="760154"/>
    <lineage>
        <taxon>Bacteria</taxon>
        <taxon>Pseudomonadati</taxon>
        <taxon>Campylobacterota</taxon>
        <taxon>Epsilonproteobacteria</taxon>
        <taxon>Campylobacterales</taxon>
        <taxon>Sulfurospirillaceae</taxon>
        <taxon>Sulfurospirillum</taxon>
    </lineage>
</organism>
<dbReference type="STRING" id="760154.Sulba_0431"/>
<keyword evidence="2" id="KW-1185">Reference proteome</keyword>
<dbReference type="OrthoDB" id="7182479at2"/>
<dbReference type="PATRIC" id="fig|760154.4.peg.428"/>
<dbReference type="HOGENOM" id="CLU_1502730_0_0_7"/>
<evidence type="ECO:0000313" key="2">
    <source>
        <dbReference type="Proteomes" id="UP000006176"/>
    </source>
</evidence>
<dbReference type="AlphaFoldDB" id="I3XUX5"/>
<gene>
    <name evidence="1" type="ordered locus">Sulba_0431</name>
</gene>
<sequence>MTAIEAKYNEIMDFLGKQKAGSDIYPEEFELEYDEFKILIEKIENDGLIKKGSWYLTDKLYTFRGLTFDGRNFLQNNDKKQYSKIERTEVTYNNVLNIHGNNYGNAVNGNGNTIQSPLDQKLLELIEAINKSHLSDKEQIILKLQHSDKVGIQQTLGELLTRSSEVSSLVSMITGVLTLCI</sequence>
<dbReference type="eggNOG" id="ENOG5031AIR">
    <property type="taxonomic scope" value="Bacteria"/>
</dbReference>
<evidence type="ECO:0000313" key="1">
    <source>
        <dbReference type="EMBL" id="AFL67749.1"/>
    </source>
</evidence>